<sequence length="908" mass="98236">MVSFLYSVIKWHFLYKRLSPLLLLFLSLLCFTWNGVVLAASDDKSVLIQFKNSLSDPSGLLSTWNLSNNSNHCSWSGVLCDSNSRVVTLNISGGGKEGNLSEAQNGFQFSCSDYAQFPIYGFGVRRNCKGNKGKLSGKLLSAIADLTELRILSLPFNGLHGEISKEIWGMKNLEVLDLEGNLLNGSLPLSFSGLKKLRVLNLGFNRIAGEISASFSDFVSLEVLNLAGNQVNGTVPAFVGRLRGVYLSFNKLGGSVSGEIGENCENLQHLDLSGNYLVGGIPQSLGKCFQLRSLLLNANMLEEVIPAELGMLQNLEVLDVSRNSLSGPIPVEVGNCSKLTVLVLSNLFDTFENVGSTRGDSPVEQSSSMNDDFNFFQGGFPEEVASLPNLRILWAPRATLEGKLPSNWGTCNNLEMLNLGRNFFTGEIPGALGHCNKLHFLDLSSNQLTGELAEELPVPCTTLFDVSGNSLSGSIPTFRSRACPPVPSLRGNLFESYDPPTAYLSFLTNKAQVGTPLPLLGGDNVLAIFHNFGVNNFTGTLPSTAIAPERLGTQTAYAFFAGENKLSGPFPGHLFEQCDRLSTIMVNVSNNRMPGQVPADIGTMCNSLKFLDASGNQIVGPLPRGVGELMSLVALNLNWNLMHGQIPTSLGQIKSLNSVLGNPHLHPCEAFSLTVPSSDMQEAGDPQNYAAAPVESPVSSGSRGFNSIEIASITSASAIVSVLLALIVLFFYTRRWNPQHKIGSTRKEVTIFTDIGVPLTFENVVQATGNFTAGNCIGNGGFGATYKAEISPGVLVAIKRLAFGRFQVIQQSQSHGIQQFEQFHAEIKTLGRLRHPNLVTLIVAWACMLLRQGRAKEFFTAGLWDAGPHDDLVEVLHLAVVCTVDTLSTRPTMKQVVRRLKQLQPPSC</sequence>
<dbReference type="EMBL" id="CM047739">
    <property type="protein sequence ID" value="KAJ0042656.1"/>
    <property type="molecule type" value="Genomic_DNA"/>
</dbReference>
<protein>
    <submittedName>
        <fullName evidence="1">Uncharacterized protein</fullName>
    </submittedName>
</protein>
<gene>
    <name evidence="1" type="ORF">Pint_19048</name>
</gene>
<comment type="caution">
    <text evidence="1">The sequence shown here is derived from an EMBL/GenBank/DDBJ whole genome shotgun (WGS) entry which is preliminary data.</text>
</comment>
<keyword evidence="2" id="KW-1185">Reference proteome</keyword>
<organism evidence="1 2">
    <name type="scientific">Pistacia integerrima</name>
    <dbReference type="NCBI Taxonomy" id="434235"/>
    <lineage>
        <taxon>Eukaryota</taxon>
        <taxon>Viridiplantae</taxon>
        <taxon>Streptophyta</taxon>
        <taxon>Embryophyta</taxon>
        <taxon>Tracheophyta</taxon>
        <taxon>Spermatophyta</taxon>
        <taxon>Magnoliopsida</taxon>
        <taxon>eudicotyledons</taxon>
        <taxon>Gunneridae</taxon>
        <taxon>Pentapetalae</taxon>
        <taxon>rosids</taxon>
        <taxon>malvids</taxon>
        <taxon>Sapindales</taxon>
        <taxon>Anacardiaceae</taxon>
        <taxon>Pistacia</taxon>
    </lineage>
</organism>
<dbReference type="Proteomes" id="UP001163603">
    <property type="component" value="Chromosome 4"/>
</dbReference>
<evidence type="ECO:0000313" key="2">
    <source>
        <dbReference type="Proteomes" id="UP001163603"/>
    </source>
</evidence>
<reference evidence="2" key="1">
    <citation type="journal article" date="2023" name="G3 (Bethesda)">
        <title>Genome assembly and association tests identify interacting loci associated with vigor, precocity, and sex in interspecific pistachio rootstocks.</title>
        <authorList>
            <person name="Palmer W."/>
            <person name="Jacygrad E."/>
            <person name="Sagayaradj S."/>
            <person name="Cavanaugh K."/>
            <person name="Han R."/>
            <person name="Bertier L."/>
            <person name="Beede B."/>
            <person name="Kafkas S."/>
            <person name="Golino D."/>
            <person name="Preece J."/>
            <person name="Michelmore R."/>
        </authorList>
    </citation>
    <scope>NUCLEOTIDE SEQUENCE [LARGE SCALE GENOMIC DNA]</scope>
</reference>
<accession>A0ACC0YXK4</accession>
<evidence type="ECO:0000313" key="1">
    <source>
        <dbReference type="EMBL" id="KAJ0042656.1"/>
    </source>
</evidence>
<proteinExistence type="predicted"/>
<name>A0ACC0YXK4_9ROSI</name>